<gene>
    <name evidence="1" type="ORF">PspP123CL_26295</name>
</gene>
<comment type="caution">
    <text evidence="1">The sequence shown here is derived from an EMBL/GenBank/DDBJ whole genome shotgun (WGS) entry which is preliminary data.</text>
</comment>
<accession>A0A6B2B3N3</accession>
<name>A0A6B2B3N3_PSESX</name>
<dbReference type="AlphaFoldDB" id="A0A6B2B3N3"/>
<proteinExistence type="predicted"/>
<protein>
    <submittedName>
        <fullName evidence="1">DUF1534 domain-containing protein</fullName>
    </submittedName>
</protein>
<evidence type="ECO:0000313" key="1">
    <source>
        <dbReference type="EMBL" id="NAO79373.1"/>
    </source>
</evidence>
<organism evidence="1">
    <name type="scientific">Pseudomonas syringae</name>
    <dbReference type="NCBI Taxonomy" id="317"/>
    <lineage>
        <taxon>Bacteria</taxon>
        <taxon>Pseudomonadati</taxon>
        <taxon>Pseudomonadota</taxon>
        <taxon>Gammaproteobacteria</taxon>
        <taxon>Pseudomonadales</taxon>
        <taxon>Pseudomonadaceae</taxon>
        <taxon>Pseudomonas</taxon>
    </lineage>
</organism>
<dbReference type="EMBL" id="VLIF01000040">
    <property type="protein sequence ID" value="NAO79373.1"/>
    <property type="molecule type" value="Genomic_DNA"/>
</dbReference>
<dbReference type="AntiFam" id="ANF00261">
    <property type="entry name" value="Protein of unknown function (DUF1534)"/>
</dbReference>
<reference evidence="1" key="1">
    <citation type="journal article" date="2020" name="Phytopathology">
        <title>Zucchini vein clearing disease is caused by several lineages within Pseudomonas syringae species complex.</title>
        <authorList>
            <person name="Lacault C."/>
            <person name="Briand M."/>
            <person name="Jacques M.A."/>
            <person name="Darrasse A."/>
        </authorList>
    </citation>
    <scope>NUCLEOTIDE SEQUENCE</scope>
    <source>
        <strain evidence="1">P123</strain>
    </source>
</reference>
<sequence>MSATRTFRIGRGASRTAFPRGVV</sequence>